<dbReference type="AlphaFoldDB" id="H8KUX8"/>
<feature type="domain" description="DUF2147" evidence="2">
    <location>
        <begin position="28"/>
        <end position="137"/>
    </location>
</feature>
<protein>
    <recommendedName>
        <fullName evidence="2">DUF2147 domain-containing protein</fullName>
    </recommendedName>
</protein>
<dbReference type="eggNOG" id="COG4731">
    <property type="taxonomic scope" value="Bacteria"/>
</dbReference>
<keyword evidence="4" id="KW-1185">Reference proteome</keyword>
<dbReference type="Proteomes" id="UP000007590">
    <property type="component" value="Chromosome"/>
</dbReference>
<name>H8KUX8_SOLCM</name>
<dbReference type="Gene3D" id="2.40.128.520">
    <property type="match status" value="1"/>
</dbReference>
<evidence type="ECO:0000313" key="3">
    <source>
        <dbReference type="EMBL" id="AFD07678.1"/>
    </source>
</evidence>
<dbReference type="OrthoDB" id="9814399at2"/>
<dbReference type="STRING" id="929556.Solca_2644"/>
<evidence type="ECO:0000313" key="4">
    <source>
        <dbReference type="Proteomes" id="UP000007590"/>
    </source>
</evidence>
<dbReference type="Pfam" id="PF09917">
    <property type="entry name" value="DUF2147"/>
    <property type="match status" value="1"/>
</dbReference>
<dbReference type="InterPro" id="IPR019223">
    <property type="entry name" value="DUF2147"/>
</dbReference>
<sequence>MKKILLLILVCLTIDINAQSLIDDTITGTWLTADQSGQIVIYRRGNKYYGSIKGGTGKEQYDINNPEPIRRKNSLIGLIILKEFKFDGENQWKGGMVYDPNNGKTYNCILSLTDKKTLKLRGYIGFSWLGRTEIWTRIN</sequence>
<proteinExistence type="predicted"/>
<evidence type="ECO:0000259" key="2">
    <source>
        <dbReference type="Pfam" id="PF09917"/>
    </source>
</evidence>
<organism evidence="3 4">
    <name type="scientific">Solitalea canadensis (strain ATCC 29591 / DSM 3403 / JCM 21819 / LMG 8368 / NBRC 15130 / NCIMB 12057 / USAM 9D)</name>
    <name type="common">Flexibacter canadensis</name>
    <dbReference type="NCBI Taxonomy" id="929556"/>
    <lineage>
        <taxon>Bacteria</taxon>
        <taxon>Pseudomonadati</taxon>
        <taxon>Bacteroidota</taxon>
        <taxon>Sphingobacteriia</taxon>
        <taxon>Sphingobacteriales</taxon>
        <taxon>Sphingobacteriaceae</taxon>
        <taxon>Solitalea</taxon>
    </lineage>
</organism>
<keyword evidence="1" id="KW-0732">Signal</keyword>
<evidence type="ECO:0000256" key="1">
    <source>
        <dbReference type="SAM" id="SignalP"/>
    </source>
</evidence>
<dbReference type="PANTHER" id="PTHR36919:SF2">
    <property type="entry name" value="BLL6627 PROTEIN"/>
    <property type="match status" value="1"/>
</dbReference>
<dbReference type="PANTHER" id="PTHR36919">
    <property type="entry name" value="BLR1215 PROTEIN"/>
    <property type="match status" value="1"/>
</dbReference>
<feature type="chain" id="PRO_5003613924" description="DUF2147 domain-containing protein" evidence="1">
    <location>
        <begin position="19"/>
        <end position="139"/>
    </location>
</feature>
<dbReference type="KEGG" id="scn:Solca_2644"/>
<feature type="signal peptide" evidence="1">
    <location>
        <begin position="1"/>
        <end position="18"/>
    </location>
</feature>
<dbReference type="RefSeq" id="WP_014680905.1">
    <property type="nucleotide sequence ID" value="NC_017770.1"/>
</dbReference>
<gene>
    <name evidence="3" type="ordered locus">Solca_2644</name>
</gene>
<dbReference type="EMBL" id="CP003349">
    <property type="protein sequence ID" value="AFD07678.1"/>
    <property type="molecule type" value="Genomic_DNA"/>
</dbReference>
<reference evidence="3" key="1">
    <citation type="submission" date="2012-02" db="EMBL/GenBank/DDBJ databases">
        <title>The complete genome of Solitalea canadensis DSM 3403.</title>
        <authorList>
            <consortium name="US DOE Joint Genome Institute (JGI-PGF)"/>
            <person name="Lucas S."/>
            <person name="Copeland A."/>
            <person name="Lapidus A."/>
            <person name="Glavina del Rio T."/>
            <person name="Dalin E."/>
            <person name="Tice H."/>
            <person name="Bruce D."/>
            <person name="Goodwin L."/>
            <person name="Pitluck S."/>
            <person name="Peters L."/>
            <person name="Ovchinnikova G."/>
            <person name="Lu M."/>
            <person name="Kyrpides N."/>
            <person name="Mavromatis K."/>
            <person name="Ivanova N."/>
            <person name="Brettin T."/>
            <person name="Detter J.C."/>
            <person name="Han C."/>
            <person name="Larimer F."/>
            <person name="Land M."/>
            <person name="Hauser L."/>
            <person name="Markowitz V."/>
            <person name="Cheng J.-F."/>
            <person name="Hugenholtz P."/>
            <person name="Woyke T."/>
            <person name="Wu D."/>
            <person name="Spring S."/>
            <person name="Schroeder M."/>
            <person name="Kopitz M."/>
            <person name="Brambilla E."/>
            <person name="Klenk H.-P."/>
            <person name="Eisen J.A."/>
        </authorList>
    </citation>
    <scope>NUCLEOTIDE SEQUENCE</scope>
    <source>
        <strain evidence="3">DSM 3403</strain>
    </source>
</reference>
<dbReference type="HOGENOM" id="CLU_108869_2_1_10"/>
<accession>H8KUX8</accession>